<dbReference type="Pfam" id="PF13715">
    <property type="entry name" value="CarbopepD_reg_2"/>
    <property type="match status" value="1"/>
</dbReference>
<keyword evidence="2 8" id="KW-0813">Transport</keyword>
<dbReference type="GO" id="GO:0044718">
    <property type="term" value="P:siderophore transmembrane transport"/>
    <property type="evidence" value="ECO:0007669"/>
    <property type="project" value="TreeGrafter"/>
</dbReference>
<evidence type="ECO:0000256" key="2">
    <source>
        <dbReference type="ARBA" id="ARBA00022448"/>
    </source>
</evidence>
<evidence type="ECO:0000256" key="7">
    <source>
        <dbReference type="ARBA" id="ARBA00023237"/>
    </source>
</evidence>
<feature type="domain" description="TonB-dependent receptor plug" evidence="10">
    <location>
        <begin position="149"/>
        <end position="228"/>
    </location>
</feature>
<dbReference type="Gene3D" id="2.170.130.10">
    <property type="entry name" value="TonB-dependent receptor, plug domain"/>
    <property type="match status" value="1"/>
</dbReference>
<dbReference type="Gene3D" id="2.60.40.1120">
    <property type="entry name" value="Carboxypeptidase-like, regulatory domain"/>
    <property type="match status" value="1"/>
</dbReference>
<evidence type="ECO:0000256" key="4">
    <source>
        <dbReference type="ARBA" id="ARBA00022692"/>
    </source>
</evidence>
<feature type="region of interest" description="Disordered" evidence="9">
    <location>
        <begin position="791"/>
        <end position="813"/>
    </location>
</feature>
<dbReference type="InterPro" id="IPR037066">
    <property type="entry name" value="Plug_dom_sf"/>
</dbReference>
<evidence type="ECO:0000259" key="10">
    <source>
        <dbReference type="Pfam" id="PF07715"/>
    </source>
</evidence>
<keyword evidence="13" id="KW-1185">Reference proteome</keyword>
<evidence type="ECO:0000256" key="6">
    <source>
        <dbReference type="ARBA" id="ARBA00023136"/>
    </source>
</evidence>
<dbReference type="RefSeq" id="WP_120258971.1">
    <property type="nucleotide sequence ID" value="NZ_RAPY01000001.1"/>
</dbReference>
<feature type="domain" description="Outer membrane protein beta-barrel" evidence="11">
    <location>
        <begin position="379"/>
        <end position="786"/>
    </location>
</feature>
<dbReference type="Proteomes" id="UP000286246">
    <property type="component" value="Unassembled WGS sequence"/>
</dbReference>
<keyword evidence="6 8" id="KW-0472">Membrane</keyword>
<dbReference type="AlphaFoldDB" id="A0A420BL20"/>
<organism evidence="12 13">
    <name type="scientific">Sphingobacterium detergens</name>
    <dbReference type="NCBI Taxonomy" id="1145106"/>
    <lineage>
        <taxon>Bacteria</taxon>
        <taxon>Pseudomonadati</taxon>
        <taxon>Bacteroidota</taxon>
        <taxon>Sphingobacteriia</taxon>
        <taxon>Sphingobacteriales</taxon>
        <taxon>Sphingobacteriaceae</taxon>
        <taxon>Sphingobacterium</taxon>
    </lineage>
</organism>
<dbReference type="GO" id="GO:0015344">
    <property type="term" value="F:siderophore uptake transmembrane transporter activity"/>
    <property type="evidence" value="ECO:0007669"/>
    <property type="project" value="TreeGrafter"/>
</dbReference>
<evidence type="ECO:0000256" key="1">
    <source>
        <dbReference type="ARBA" id="ARBA00004571"/>
    </source>
</evidence>
<dbReference type="InterPro" id="IPR012910">
    <property type="entry name" value="Plug_dom"/>
</dbReference>
<dbReference type="InterPro" id="IPR008969">
    <property type="entry name" value="CarboxyPept-like_regulatory"/>
</dbReference>
<evidence type="ECO:0000313" key="12">
    <source>
        <dbReference type="EMBL" id="RKE57408.1"/>
    </source>
</evidence>
<dbReference type="EMBL" id="RAPY01000001">
    <property type="protein sequence ID" value="RKE57408.1"/>
    <property type="molecule type" value="Genomic_DNA"/>
</dbReference>
<keyword evidence="5" id="KW-0732">Signal</keyword>
<dbReference type="Pfam" id="PF07715">
    <property type="entry name" value="Plug"/>
    <property type="match status" value="1"/>
</dbReference>
<name>A0A420BL20_SPHD1</name>
<dbReference type="InterPro" id="IPR036942">
    <property type="entry name" value="Beta-barrel_TonB_sf"/>
</dbReference>
<dbReference type="SUPFAM" id="SSF56935">
    <property type="entry name" value="Porins"/>
    <property type="match status" value="1"/>
</dbReference>
<keyword evidence="12" id="KW-0675">Receptor</keyword>
<evidence type="ECO:0000259" key="11">
    <source>
        <dbReference type="Pfam" id="PF14905"/>
    </source>
</evidence>
<proteinExistence type="inferred from homology"/>
<dbReference type="OrthoDB" id="606851at2"/>
<keyword evidence="3 8" id="KW-1134">Transmembrane beta strand</keyword>
<keyword evidence="7 8" id="KW-0998">Cell outer membrane</keyword>
<comment type="caution">
    <text evidence="12">The sequence shown here is derived from an EMBL/GenBank/DDBJ whole genome shotgun (WGS) entry which is preliminary data.</text>
</comment>
<keyword evidence="4 8" id="KW-0812">Transmembrane</keyword>
<dbReference type="PANTHER" id="PTHR30069">
    <property type="entry name" value="TONB-DEPENDENT OUTER MEMBRANE RECEPTOR"/>
    <property type="match status" value="1"/>
</dbReference>
<evidence type="ECO:0000313" key="13">
    <source>
        <dbReference type="Proteomes" id="UP000286246"/>
    </source>
</evidence>
<dbReference type="Pfam" id="PF14905">
    <property type="entry name" value="OMP_b-brl_3"/>
    <property type="match status" value="1"/>
</dbReference>
<evidence type="ECO:0000256" key="8">
    <source>
        <dbReference type="PROSITE-ProRule" id="PRU01360"/>
    </source>
</evidence>
<protein>
    <submittedName>
        <fullName evidence="12">Outer membrane receptor protein involved in Fe transport</fullName>
    </submittedName>
</protein>
<dbReference type="GO" id="GO:0009279">
    <property type="term" value="C:cell outer membrane"/>
    <property type="evidence" value="ECO:0007669"/>
    <property type="project" value="UniProtKB-SubCell"/>
</dbReference>
<comment type="similarity">
    <text evidence="8">Belongs to the TonB-dependent receptor family.</text>
</comment>
<gene>
    <name evidence="12" type="ORF">DFQ12_2296</name>
</gene>
<comment type="subcellular location">
    <subcellularLocation>
        <location evidence="1 8">Cell outer membrane</location>
        <topology evidence="1 8">Multi-pass membrane protein</topology>
    </subcellularLocation>
</comment>
<dbReference type="PANTHER" id="PTHR30069:SF29">
    <property type="entry name" value="HEMOGLOBIN AND HEMOGLOBIN-HAPTOGLOBIN-BINDING PROTEIN 1-RELATED"/>
    <property type="match status" value="1"/>
</dbReference>
<dbReference type="InterPro" id="IPR041700">
    <property type="entry name" value="OMP_b-brl_3"/>
</dbReference>
<accession>A0A420BL20</accession>
<evidence type="ECO:0000256" key="3">
    <source>
        <dbReference type="ARBA" id="ARBA00022452"/>
    </source>
</evidence>
<evidence type="ECO:0000256" key="9">
    <source>
        <dbReference type="SAM" id="MobiDB-lite"/>
    </source>
</evidence>
<dbReference type="Gene3D" id="2.40.170.20">
    <property type="entry name" value="TonB-dependent receptor, beta-barrel domain"/>
    <property type="match status" value="1"/>
</dbReference>
<evidence type="ECO:0000256" key="5">
    <source>
        <dbReference type="ARBA" id="ARBA00022729"/>
    </source>
</evidence>
<dbReference type="InterPro" id="IPR039426">
    <property type="entry name" value="TonB-dep_rcpt-like"/>
</dbReference>
<feature type="compositionally biased region" description="Basic and acidic residues" evidence="9">
    <location>
        <begin position="792"/>
        <end position="813"/>
    </location>
</feature>
<dbReference type="PROSITE" id="PS52016">
    <property type="entry name" value="TONB_DEPENDENT_REC_3"/>
    <property type="match status" value="1"/>
</dbReference>
<sequence>MFRVLKHFPIAILFVSILYLPSLYAQHQVGKNAVYEIKGKVVDASNALPIEHATVSLISAGKVLQTVTTDLRGGFKLVMPQTESPSILVTYVGYESQLSKSITSSKVLEVRLVSQYQSLEEIVVKGKRKPIRFKSDKLIYDAGSDISNKAGSAVDLLRKVPLLTVGSNGELRMRGNTNIKVLLNGIPSGIMAKNLKDALKMIPASSIKSVEVITSPSAKYEAEGAAGIINIITKKSIQGTHGSLDVSLGNLDQSGSGSWAMTTEKFDFNFNATMNAERERNRSTLQRTSLSNGVSVGELLQHNDATEKDRGASASLGFVYRPDSSQKIGADLSYWYGSWPAHSSLYNLFQDGNTYAEYNQFSQQQNSVKYYELSLNYLKKFRHKSQELQIIGLAARSNDRSEYITSQKEMSGVSSFKEKGPNKGDSWDFDFQADYTHPIDATGKNVIETGMKLKRSNSSSLYTVFNNEHAPGSEELVEILSRSDKMDYYSTILAGYMSLKIETDDQWTIRPGIRFETTVLGAHFRNSTPSFKSKFGNWVPTLLVAKKVNDHHELKFAYTERIRRPWIWDLNPYVNASDPRNLLSGNPLLRPERIRVVELGHNYSAASGFNLNSSVYYSTNNNSIEQLTVVDSLGISRTTPSNIATNKRLGAQVNLSMELQSNWMLNGGLELYYVWFRSPALQVRNSNGFYAANLSSSYGLSKGYSLQISGDYSNGYVTLQGRNTAEWSYRFSAQKELWNDRASIVLTVSNPFQRAMKQRNMAVSPSFRSTTSNNYYNRSVSLSFSWKFGAGRQKEGTAEKSPREMEHIPHRRK</sequence>
<dbReference type="SUPFAM" id="SSF49464">
    <property type="entry name" value="Carboxypeptidase regulatory domain-like"/>
    <property type="match status" value="1"/>
</dbReference>
<reference evidence="12 13" key="1">
    <citation type="submission" date="2018-09" db="EMBL/GenBank/DDBJ databases">
        <title>Genomic Encyclopedia of Type Strains, Phase III (KMG-III): the genomes of soil and plant-associated and newly described type strains.</title>
        <authorList>
            <person name="Whitman W."/>
        </authorList>
    </citation>
    <scope>NUCLEOTIDE SEQUENCE [LARGE SCALE GENOMIC DNA]</scope>
    <source>
        <strain evidence="12 13">CECT 7938</strain>
    </source>
</reference>